<dbReference type="SUPFAM" id="SSF46689">
    <property type="entry name" value="Homeodomain-like"/>
    <property type="match status" value="1"/>
</dbReference>
<dbReference type="Gene3D" id="1.10.10.60">
    <property type="entry name" value="Homeodomain-like"/>
    <property type="match status" value="1"/>
</dbReference>
<dbReference type="OrthoDB" id="2356263at2"/>
<evidence type="ECO:0000313" key="5">
    <source>
        <dbReference type="Proteomes" id="UP000287296"/>
    </source>
</evidence>
<gene>
    <name evidence="4" type="ORF">D5F11_007015</name>
</gene>
<proteinExistence type="predicted"/>
<dbReference type="SUPFAM" id="SSF48498">
    <property type="entry name" value="Tetracyclin repressor-like, C-terminal domain"/>
    <property type="match status" value="1"/>
</dbReference>
<evidence type="ECO:0000256" key="2">
    <source>
        <dbReference type="PROSITE-ProRule" id="PRU00335"/>
    </source>
</evidence>
<organism evidence="4 5">
    <name type="scientific">Siminovitchia terrae</name>
    <name type="common">Bacillus terrae</name>
    <dbReference type="NCBI Taxonomy" id="1914933"/>
    <lineage>
        <taxon>Bacteria</taxon>
        <taxon>Bacillati</taxon>
        <taxon>Bacillota</taxon>
        <taxon>Bacilli</taxon>
        <taxon>Bacillales</taxon>
        <taxon>Bacillaceae</taxon>
        <taxon>Siminovitchia</taxon>
    </lineage>
</organism>
<accession>A0A429XC61</accession>
<feature type="DNA-binding region" description="H-T-H motif" evidence="2">
    <location>
        <begin position="41"/>
        <end position="60"/>
    </location>
</feature>
<dbReference type="Pfam" id="PF00440">
    <property type="entry name" value="TetR_N"/>
    <property type="match status" value="1"/>
</dbReference>
<comment type="caution">
    <text evidence="4">The sequence shown here is derived from an EMBL/GenBank/DDBJ whole genome shotgun (WGS) entry which is preliminary data.</text>
</comment>
<dbReference type="RefSeq" id="WP_120115342.1">
    <property type="nucleotide sequence ID" value="NZ_QYTW02000004.1"/>
</dbReference>
<dbReference type="GO" id="GO:0006355">
    <property type="term" value="P:regulation of DNA-templated transcription"/>
    <property type="evidence" value="ECO:0007669"/>
    <property type="project" value="UniProtKB-ARBA"/>
</dbReference>
<evidence type="ECO:0000256" key="1">
    <source>
        <dbReference type="ARBA" id="ARBA00023125"/>
    </source>
</evidence>
<evidence type="ECO:0000259" key="3">
    <source>
        <dbReference type="PROSITE" id="PS50977"/>
    </source>
</evidence>
<dbReference type="GO" id="GO:0003677">
    <property type="term" value="F:DNA binding"/>
    <property type="evidence" value="ECO:0007669"/>
    <property type="project" value="UniProtKB-UniRule"/>
</dbReference>
<dbReference type="Proteomes" id="UP000287296">
    <property type="component" value="Unassembled WGS sequence"/>
</dbReference>
<name>A0A429XC61_SIMTE</name>
<keyword evidence="1 2" id="KW-0238">DNA-binding</keyword>
<dbReference type="PRINTS" id="PR00455">
    <property type="entry name" value="HTHTETR"/>
</dbReference>
<dbReference type="InterPro" id="IPR001647">
    <property type="entry name" value="HTH_TetR"/>
</dbReference>
<dbReference type="PANTHER" id="PTHR30328">
    <property type="entry name" value="TRANSCRIPTIONAL REPRESSOR"/>
    <property type="match status" value="1"/>
</dbReference>
<dbReference type="PROSITE" id="PS01081">
    <property type="entry name" value="HTH_TETR_1"/>
    <property type="match status" value="1"/>
</dbReference>
<dbReference type="AlphaFoldDB" id="A0A429XC61"/>
<dbReference type="PROSITE" id="PS50977">
    <property type="entry name" value="HTH_TETR_2"/>
    <property type="match status" value="1"/>
</dbReference>
<dbReference type="InterPro" id="IPR009057">
    <property type="entry name" value="Homeodomain-like_sf"/>
</dbReference>
<protein>
    <submittedName>
        <fullName evidence="4">TetR/AcrR family transcriptional regulator</fullName>
    </submittedName>
</protein>
<dbReference type="Gene3D" id="1.10.357.10">
    <property type="entry name" value="Tetracycline Repressor, domain 2"/>
    <property type="match status" value="1"/>
</dbReference>
<evidence type="ECO:0000313" key="4">
    <source>
        <dbReference type="EMBL" id="RST60573.1"/>
    </source>
</evidence>
<dbReference type="InterPro" id="IPR023772">
    <property type="entry name" value="DNA-bd_HTH_TetR-type_CS"/>
</dbReference>
<dbReference type="InterPro" id="IPR036271">
    <property type="entry name" value="Tet_transcr_reg_TetR-rel_C_sf"/>
</dbReference>
<dbReference type="InterPro" id="IPR050109">
    <property type="entry name" value="HTH-type_TetR-like_transc_reg"/>
</dbReference>
<dbReference type="PANTHER" id="PTHR30328:SF54">
    <property type="entry name" value="HTH-TYPE TRANSCRIPTIONAL REPRESSOR SCO4008"/>
    <property type="match status" value="1"/>
</dbReference>
<dbReference type="EMBL" id="QYTW02000004">
    <property type="protein sequence ID" value="RST60573.1"/>
    <property type="molecule type" value="Genomic_DNA"/>
</dbReference>
<reference evidence="4 5" key="1">
    <citation type="submission" date="2018-12" db="EMBL/GenBank/DDBJ databases">
        <authorList>
            <person name="Sun L."/>
            <person name="Chen Z."/>
        </authorList>
    </citation>
    <scope>NUCLEOTIDE SEQUENCE [LARGE SCALE GENOMIC DNA]</scope>
    <source>
        <strain evidence="4 5">LMG 29736</strain>
    </source>
</reference>
<sequence>MSTNNKTNRQKDMSFIEKARRAQIIECAIETIVEVGYAQASLGKIAKRANISKGVISYHFLNKEELLEQVVIQYYLACHSFVYPQIEVLTSPKDMLQKYIEAHLTFADKNRKHVFAVMEIVSNGRTSDGKLKFATDHDENIFQPIEDILRLGMREGAFWEFSAKSARVIALTIRQSIDGFSIELMRNPQINVKEYIQELVTIFDKATRK</sequence>
<feature type="domain" description="HTH tetR-type" evidence="3">
    <location>
        <begin position="18"/>
        <end position="78"/>
    </location>
</feature>